<evidence type="ECO:0000256" key="4">
    <source>
        <dbReference type="ARBA" id="ARBA00022679"/>
    </source>
</evidence>
<reference evidence="8 9" key="1">
    <citation type="journal article" date="2014" name="PLoS Genet.">
        <title>Phylogenetically driven sequencing of extremely halophilic archaea reveals strategies for static and dynamic osmo-response.</title>
        <authorList>
            <person name="Becker E.A."/>
            <person name="Seitzer P.M."/>
            <person name="Tritt A."/>
            <person name="Larsen D."/>
            <person name="Krusor M."/>
            <person name="Yao A.I."/>
            <person name="Wu D."/>
            <person name="Madern D."/>
            <person name="Eisen J.A."/>
            <person name="Darling A.E."/>
            <person name="Facciotti M.T."/>
        </authorList>
    </citation>
    <scope>NUCLEOTIDE SEQUENCE [LARGE SCALE GENOMIC DNA]</scope>
    <source>
        <strain evidence="8 9">ATCC BAA-1512</strain>
    </source>
</reference>
<evidence type="ECO:0000259" key="6">
    <source>
        <dbReference type="PROSITE" id="PS50109"/>
    </source>
</evidence>
<dbReference type="OrthoDB" id="106630at2157"/>
<dbReference type="PANTHER" id="PTHR43304:SF1">
    <property type="entry name" value="PAC DOMAIN-CONTAINING PROTEIN"/>
    <property type="match status" value="1"/>
</dbReference>
<evidence type="ECO:0000313" key="9">
    <source>
        <dbReference type="Proteomes" id="UP000011550"/>
    </source>
</evidence>
<accession>M0IIW2</accession>
<dbReference type="EMBL" id="AOLN01000010">
    <property type="protein sequence ID" value="ELZ95803.1"/>
    <property type="molecule type" value="Genomic_DNA"/>
</dbReference>
<dbReference type="SUPFAM" id="SSF47384">
    <property type="entry name" value="Homodimeric domain of signal transducing histidine kinase"/>
    <property type="match status" value="1"/>
</dbReference>
<dbReference type="InterPro" id="IPR003661">
    <property type="entry name" value="HisK_dim/P_dom"/>
</dbReference>
<comment type="caution">
    <text evidence="8">The sequence shown here is derived from an EMBL/GenBank/DDBJ whole genome shotgun (WGS) entry which is preliminary data.</text>
</comment>
<dbReference type="AlphaFoldDB" id="M0IIW2"/>
<dbReference type="CDD" id="cd00130">
    <property type="entry name" value="PAS"/>
    <property type="match status" value="2"/>
</dbReference>
<organism evidence="8 9">
    <name type="scientific">Haloferax mucosum ATCC BAA-1512</name>
    <dbReference type="NCBI Taxonomy" id="662479"/>
    <lineage>
        <taxon>Archaea</taxon>
        <taxon>Methanobacteriati</taxon>
        <taxon>Methanobacteriota</taxon>
        <taxon>Stenosarchaea group</taxon>
        <taxon>Halobacteria</taxon>
        <taxon>Halobacteriales</taxon>
        <taxon>Haloferacaceae</taxon>
        <taxon>Haloferax</taxon>
    </lineage>
</organism>
<dbReference type="SMART" id="SM00387">
    <property type="entry name" value="HATPase_c"/>
    <property type="match status" value="1"/>
</dbReference>
<dbReference type="InterPro" id="IPR029016">
    <property type="entry name" value="GAF-like_dom_sf"/>
</dbReference>
<feature type="domain" description="PAS" evidence="7">
    <location>
        <begin position="305"/>
        <end position="375"/>
    </location>
</feature>
<dbReference type="Gene3D" id="3.30.450.40">
    <property type="match status" value="2"/>
</dbReference>
<dbReference type="PANTHER" id="PTHR43304">
    <property type="entry name" value="PHYTOCHROME-LIKE PROTEIN CPH1"/>
    <property type="match status" value="1"/>
</dbReference>
<evidence type="ECO:0000256" key="5">
    <source>
        <dbReference type="ARBA" id="ARBA00022777"/>
    </source>
</evidence>
<dbReference type="SUPFAM" id="SSF55874">
    <property type="entry name" value="ATPase domain of HSP90 chaperone/DNA topoisomerase II/histidine kinase"/>
    <property type="match status" value="1"/>
</dbReference>
<dbReference type="InterPro" id="IPR003594">
    <property type="entry name" value="HATPase_dom"/>
</dbReference>
<dbReference type="SMART" id="SM00065">
    <property type="entry name" value="GAF"/>
    <property type="match status" value="2"/>
</dbReference>
<dbReference type="SMART" id="SM00091">
    <property type="entry name" value="PAS"/>
    <property type="match status" value="2"/>
</dbReference>
<dbReference type="Gene3D" id="1.10.287.130">
    <property type="match status" value="1"/>
</dbReference>
<keyword evidence="5 8" id="KW-0418">Kinase</keyword>
<dbReference type="CDD" id="cd00082">
    <property type="entry name" value="HisKA"/>
    <property type="match status" value="1"/>
</dbReference>
<gene>
    <name evidence="8" type="ORF">C440_05922</name>
</gene>
<keyword evidence="9" id="KW-1185">Reference proteome</keyword>
<evidence type="ECO:0000256" key="1">
    <source>
        <dbReference type="ARBA" id="ARBA00000085"/>
    </source>
</evidence>
<dbReference type="Pfam" id="PF02518">
    <property type="entry name" value="HATPase_c"/>
    <property type="match status" value="1"/>
</dbReference>
<keyword evidence="3" id="KW-0597">Phosphoprotein</keyword>
<dbReference type="STRING" id="662479.C440_05922"/>
<dbReference type="InterPro" id="IPR005467">
    <property type="entry name" value="His_kinase_dom"/>
</dbReference>
<dbReference type="InterPro" id="IPR003018">
    <property type="entry name" value="GAF"/>
</dbReference>
<dbReference type="GO" id="GO:0000155">
    <property type="term" value="F:phosphorelay sensor kinase activity"/>
    <property type="evidence" value="ECO:0007669"/>
    <property type="project" value="InterPro"/>
</dbReference>
<dbReference type="InterPro" id="IPR000014">
    <property type="entry name" value="PAS"/>
</dbReference>
<dbReference type="InterPro" id="IPR036890">
    <property type="entry name" value="HATPase_C_sf"/>
</dbReference>
<dbReference type="InterPro" id="IPR036097">
    <property type="entry name" value="HisK_dim/P_sf"/>
</dbReference>
<evidence type="ECO:0000256" key="3">
    <source>
        <dbReference type="ARBA" id="ARBA00022553"/>
    </source>
</evidence>
<evidence type="ECO:0000256" key="2">
    <source>
        <dbReference type="ARBA" id="ARBA00012438"/>
    </source>
</evidence>
<dbReference type="PATRIC" id="fig|662479.7.peg.1198"/>
<dbReference type="InterPro" id="IPR035965">
    <property type="entry name" value="PAS-like_dom_sf"/>
</dbReference>
<dbReference type="Pfam" id="PF08447">
    <property type="entry name" value="PAS_3"/>
    <property type="match status" value="2"/>
</dbReference>
<dbReference type="SMART" id="SM00388">
    <property type="entry name" value="HisKA"/>
    <property type="match status" value="1"/>
</dbReference>
<dbReference type="Proteomes" id="UP000011550">
    <property type="component" value="Unassembled WGS sequence"/>
</dbReference>
<dbReference type="Pfam" id="PF00512">
    <property type="entry name" value="HisKA"/>
    <property type="match status" value="1"/>
</dbReference>
<proteinExistence type="predicted"/>
<sequence>MSDVDAAGFDAERESKLLGVLAASRRLFRQLSVEAVASVAVDEARQIFGLELVAVRLLDDGALAPISYTAGVVDVFGGDPPAYPRDDSVVWTAFETGETQVVADTTQIDALRGLPVGSGVVVPLGDQGVFTAFSRERAGFSETDVRLLELLALAVAEALWRVKRDEQLVAAETRLELAVDGTGTGIWEWDLVENELVVHRSAATVFGYDPPSDKTYLTVTEHLEDLLERIHPADVNPVVERIANALETGTVGGGIEFRAWTGQEWRWLLARGQLEHGSDGDPVVMRGVVSDITDLQTVETELRRTSARLEAILEAVTDVVIIYDADGTIRFVSESVTSVLGYEPEELIGTKGGRYIHPDDVSSVLDVVEKARASKTRERIRYRMLAADGTWRFVESIGNGEPIAVGGGYATSTRDVTQQVRHERALETLQTRTSDLMQAETVEDAAHEAVAIASEAFGLPLTAVWRYDADSDTLIPIAETPQVRSVIGPAPVFDRSRGVVWDAFDSGTVQVHPNLRSNPDVYDPETAIETEVIAPLGDFGVLITAATETNTFSERDKALVEILATTVTAAIQNTRRKRELTEARRLLERSNEDLQQFAYIASHDLKEPLRTVSSYLSLLESSYDIEAALGSDAVEFVSYATEAAERMQEMVTALLQYSRVETHANVDSTVELDEALELAMLNLTVRIEEAGASVTTDDLPTVVGDLRLLVQLFQNLLDNAIKYNDSETPTVSISATIDDGRCEVTVADNGVGIEESMRERAFDVFERLDGRVGDGGTGIGLTLCRRIVERHGGDIRLDDAAGGGTAVKFSLPLAEVSS</sequence>
<keyword evidence="4" id="KW-0808">Transferase</keyword>
<name>M0IIW2_9EURY</name>
<dbReference type="SUPFAM" id="SSF55781">
    <property type="entry name" value="GAF domain-like"/>
    <property type="match status" value="2"/>
</dbReference>
<dbReference type="PROSITE" id="PS50112">
    <property type="entry name" value="PAS"/>
    <property type="match status" value="1"/>
</dbReference>
<dbReference type="PRINTS" id="PR00344">
    <property type="entry name" value="BCTRLSENSOR"/>
</dbReference>
<dbReference type="NCBIfam" id="TIGR00229">
    <property type="entry name" value="sensory_box"/>
    <property type="match status" value="1"/>
</dbReference>
<dbReference type="Gene3D" id="3.30.450.20">
    <property type="entry name" value="PAS domain"/>
    <property type="match status" value="2"/>
</dbReference>
<comment type="catalytic activity">
    <reaction evidence="1">
        <text>ATP + protein L-histidine = ADP + protein N-phospho-L-histidine.</text>
        <dbReference type="EC" id="2.7.13.3"/>
    </reaction>
</comment>
<dbReference type="EC" id="2.7.13.3" evidence="2"/>
<dbReference type="SUPFAM" id="SSF55785">
    <property type="entry name" value="PYP-like sensor domain (PAS domain)"/>
    <property type="match status" value="2"/>
</dbReference>
<dbReference type="InterPro" id="IPR013655">
    <property type="entry name" value="PAS_fold_3"/>
</dbReference>
<dbReference type="PROSITE" id="PS50109">
    <property type="entry name" value="HIS_KIN"/>
    <property type="match status" value="1"/>
</dbReference>
<dbReference type="InterPro" id="IPR004358">
    <property type="entry name" value="Sig_transdc_His_kin-like_C"/>
</dbReference>
<dbReference type="InterPro" id="IPR052162">
    <property type="entry name" value="Sensor_kinase/Photoreceptor"/>
</dbReference>
<evidence type="ECO:0000313" key="8">
    <source>
        <dbReference type="EMBL" id="ELZ95803.1"/>
    </source>
</evidence>
<evidence type="ECO:0000259" key="7">
    <source>
        <dbReference type="PROSITE" id="PS50112"/>
    </source>
</evidence>
<feature type="domain" description="Histidine kinase" evidence="6">
    <location>
        <begin position="600"/>
        <end position="815"/>
    </location>
</feature>
<dbReference type="RefSeq" id="WP_008319202.1">
    <property type="nucleotide sequence ID" value="NZ_AOLN01000010.1"/>
</dbReference>
<dbReference type="Gene3D" id="3.30.565.10">
    <property type="entry name" value="Histidine kinase-like ATPase, C-terminal domain"/>
    <property type="match status" value="1"/>
</dbReference>
<dbReference type="Pfam" id="PF13185">
    <property type="entry name" value="GAF_2"/>
    <property type="match status" value="2"/>
</dbReference>
<protein>
    <recommendedName>
        <fullName evidence="2">histidine kinase</fullName>
        <ecNumber evidence="2">2.7.13.3</ecNumber>
    </recommendedName>
</protein>